<feature type="chain" id="PRO_5045173060" description="DUF1176 domain-containing protein" evidence="1">
    <location>
        <begin position="19"/>
        <end position="243"/>
    </location>
</feature>
<organism evidence="2 3">
    <name type="scientific">Citrobacter enshiensis</name>
    <dbReference type="NCBI Taxonomy" id="2971264"/>
    <lineage>
        <taxon>Bacteria</taxon>
        <taxon>Pseudomonadati</taxon>
        <taxon>Pseudomonadota</taxon>
        <taxon>Gammaproteobacteria</taxon>
        <taxon>Enterobacterales</taxon>
        <taxon>Enterobacteriaceae</taxon>
        <taxon>Citrobacter</taxon>
    </lineage>
</organism>
<dbReference type="Proteomes" id="UP001174867">
    <property type="component" value="Unassembled WGS sequence"/>
</dbReference>
<dbReference type="RefSeq" id="WP_301697048.1">
    <property type="nucleotide sequence ID" value="NZ_JAUJYW010000002.1"/>
</dbReference>
<evidence type="ECO:0000313" key="3">
    <source>
        <dbReference type="Proteomes" id="UP001174867"/>
    </source>
</evidence>
<gene>
    <name evidence="2" type="ORF">Q0A17_03640</name>
</gene>
<sequence length="243" mass="28064">MKHCVVLWVTAVSFPLMAQGNINTIKPTAFIALKKGSEQYTGVCKAAINRCGEETKVWKAKGLEDVFYLIEPTLEMIKFRKKNDDYIKEGQWKFDNKNNDENAMSEDLIKDKVYIYPALYPLSKTKQAIALVTKWQALYSGGSREEEYADFIMLNDDGSSQVAFKDVLFSSKAMIRACFTAEEYAKTSHCHDEDWALLNLKFIDEGKEYYSWKFITKSYTWPAFVEKVSTQPKITERVAWPFQ</sequence>
<feature type="signal peptide" evidence="1">
    <location>
        <begin position="1"/>
        <end position="18"/>
    </location>
</feature>
<keyword evidence="3" id="KW-1185">Reference proteome</keyword>
<reference evidence="2 3" key="1">
    <citation type="submission" date="2023-07" db="EMBL/GenBank/DDBJ databases">
        <title>Citrobacter selenititolerans sp. nov., isolated from seleniferous soil.</title>
        <authorList>
            <person name="Zhang S."/>
            <person name="Li K."/>
            <person name="Peng J."/>
            <person name="Wang H."/>
            <person name="Sun J."/>
            <person name="Guo Y."/>
        </authorList>
    </citation>
    <scope>NUCLEOTIDE SEQUENCE [LARGE SCALE GENOMIC DNA]</scope>
    <source>
        <strain evidence="2 3">S2-9</strain>
    </source>
</reference>
<proteinExistence type="predicted"/>
<evidence type="ECO:0000313" key="2">
    <source>
        <dbReference type="EMBL" id="MDN8598512.1"/>
    </source>
</evidence>
<dbReference type="EMBL" id="JAUJYW010000002">
    <property type="protein sequence ID" value="MDN8598512.1"/>
    <property type="molecule type" value="Genomic_DNA"/>
</dbReference>
<evidence type="ECO:0000256" key="1">
    <source>
        <dbReference type="SAM" id="SignalP"/>
    </source>
</evidence>
<evidence type="ECO:0008006" key="4">
    <source>
        <dbReference type="Google" id="ProtNLM"/>
    </source>
</evidence>
<protein>
    <recommendedName>
        <fullName evidence="4">DUF1176 domain-containing protein</fullName>
    </recommendedName>
</protein>
<accession>A0ABT8PQA8</accession>
<comment type="caution">
    <text evidence="2">The sequence shown here is derived from an EMBL/GenBank/DDBJ whole genome shotgun (WGS) entry which is preliminary data.</text>
</comment>
<keyword evidence="1" id="KW-0732">Signal</keyword>
<name>A0ABT8PQA8_9ENTR</name>